<gene>
    <name evidence="2" type="ORF">GCM10011340_07300</name>
</gene>
<accession>A0ABQ3I1C4</accession>
<keyword evidence="3" id="KW-1185">Reference proteome</keyword>
<feature type="transmembrane region" description="Helical" evidence="1">
    <location>
        <begin position="6"/>
        <end position="29"/>
    </location>
</feature>
<evidence type="ECO:0000313" key="2">
    <source>
        <dbReference type="EMBL" id="GHE55117.1"/>
    </source>
</evidence>
<dbReference type="RefSeq" id="WP_189628827.1">
    <property type="nucleotide sequence ID" value="NZ_BNAG01000001.1"/>
</dbReference>
<keyword evidence="1" id="KW-0472">Membrane</keyword>
<comment type="caution">
    <text evidence="2">The sequence shown here is derived from an EMBL/GenBank/DDBJ whole genome shotgun (WGS) entry which is preliminary data.</text>
</comment>
<protein>
    <submittedName>
        <fullName evidence="2">Uncharacterized protein</fullName>
    </submittedName>
</protein>
<dbReference type="EMBL" id="BNAG01000001">
    <property type="protein sequence ID" value="GHE55117.1"/>
    <property type="molecule type" value="Genomic_DNA"/>
</dbReference>
<organism evidence="2 3">
    <name type="scientific">Roseivirga thermotolerans</name>
    <dbReference type="NCBI Taxonomy" id="1758176"/>
    <lineage>
        <taxon>Bacteria</taxon>
        <taxon>Pseudomonadati</taxon>
        <taxon>Bacteroidota</taxon>
        <taxon>Cytophagia</taxon>
        <taxon>Cytophagales</taxon>
        <taxon>Roseivirgaceae</taxon>
        <taxon>Roseivirga</taxon>
    </lineage>
</organism>
<proteinExistence type="predicted"/>
<sequence>MLFDPPIASGANTFIWIVVILIAFVGAISQHDALFKGKKKKEDESH</sequence>
<keyword evidence="1" id="KW-0812">Transmembrane</keyword>
<evidence type="ECO:0000313" key="3">
    <source>
        <dbReference type="Proteomes" id="UP000658258"/>
    </source>
</evidence>
<name>A0ABQ3I1C4_9BACT</name>
<keyword evidence="1" id="KW-1133">Transmembrane helix</keyword>
<evidence type="ECO:0000256" key="1">
    <source>
        <dbReference type="SAM" id="Phobius"/>
    </source>
</evidence>
<reference evidence="3" key="1">
    <citation type="journal article" date="2019" name="Int. J. Syst. Evol. Microbiol.">
        <title>The Global Catalogue of Microorganisms (GCM) 10K type strain sequencing project: providing services to taxonomists for standard genome sequencing and annotation.</title>
        <authorList>
            <consortium name="The Broad Institute Genomics Platform"/>
            <consortium name="The Broad Institute Genome Sequencing Center for Infectious Disease"/>
            <person name="Wu L."/>
            <person name="Ma J."/>
        </authorList>
    </citation>
    <scope>NUCLEOTIDE SEQUENCE [LARGE SCALE GENOMIC DNA]</scope>
    <source>
        <strain evidence="3">CGMCC 1.15111</strain>
    </source>
</reference>
<dbReference type="Proteomes" id="UP000658258">
    <property type="component" value="Unassembled WGS sequence"/>
</dbReference>